<dbReference type="PANTHER" id="PTHR30573">
    <property type="entry name" value="QUINOLINATE SYNTHETASE A"/>
    <property type="match status" value="1"/>
</dbReference>
<evidence type="ECO:0000256" key="5">
    <source>
        <dbReference type="ARBA" id="ARBA00022642"/>
    </source>
</evidence>
<sequence length="301" mass="32789">MNPEMMKKIKNLARKQNALILAHNYQPPEIQDLADLCGDSLELSIKAAETSADVVVFCGVHFMAETASILCPDKTVLLPRPDAGCPMADMVTPAALTEKVKALPEMPVITYVNSPAAVKAISTVCCTSANAVKVARSLDTDELLMTPDRNLAAYTAAQTGITIHAWDGYCPYHEQLAPEMVSQVRRRYPGAVFMAHPECRPEVTAMADVVTSTSGMLLFASQSPHTEFIVGTETGLIYPLEKANPGKRFYPASEKMYCADMKKITPEHVAETLAHLSGEVRVPEEIRNPALSAVQKMLSIR</sequence>
<keyword evidence="7" id="KW-0479">Metal-binding</keyword>
<comment type="caution">
    <text evidence="11">The sequence shown here is derived from an EMBL/GenBank/DDBJ whole genome shotgun (WGS) entry which is preliminary data.</text>
</comment>
<evidence type="ECO:0000256" key="6">
    <source>
        <dbReference type="ARBA" id="ARBA00022679"/>
    </source>
</evidence>
<accession>A0A7W0C5Y4</accession>
<dbReference type="PANTHER" id="PTHR30573:SF0">
    <property type="entry name" value="QUINOLINATE SYNTHASE, CHLOROPLASTIC"/>
    <property type="match status" value="1"/>
</dbReference>
<evidence type="ECO:0000256" key="8">
    <source>
        <dbReference type="ARBA" id="ARBA00023004"/>
    </source>
</evidence>
<dbReference type="InterPro" id="IPR036094">
    <property type="entry name" value="NadA_sf"/>
</dbReference>
<dbReference type="Proteomes" id="UP000525298">
    <property type="component" value="Unassembled WGS sequence"/>
</dbReference>
<keyword evidence="4" id="KW-0004">4Fe-4S</keyword>
<dbReference type="RefSeq" id="WP_232364596.1">
    <property type="nucleotide sequence ID" value="NZ_JACDUS010000001.1"/>
</dbReference>
<reference evidence="11 12" key="1">
    <citation type="submission" date="2020-07" db="EMBL/GenBank/DDBJ databases">
        <title>Genomic Encyclopedia of Type Strains, Phase IV (KMG-IV): sequencing the most valuable type-strain genomes for metagenomic binning, comparative biology and taxonomic classification.</title>
        <authorList>
            <person name="Goeker M."/>
        </authorList>
    </citation>
    <scope>NUCLEOTIDE SEQUENCE [LARGE SCALE GENOMIC DNA]</scope>
    <source>
        <strain evidence="11 12">DSM 17721</strain>
    </source>
</reference>
<evidence type="ECO:0000256" key="2">
    <source>
        <dbReference type="ARBA" id="ARBA00005065"/>
    </source>
</evidence>
<organism evidence="11 12">
    <name type="scientific">Desulfosalsimonas propionicica</name>
    <dbReference type="NCBI Taxonomy" id="332175"/>
    <lineage>
        <taxon>Bacteria</taxon>
        <taxon>Pseudomonadati</taxon>
        <taxon>Thermodesulfobacteriota</taxon>
        <taxon>Desulfobacteria</taxon>
        <taxon>Desulfobacterales</taxon>
        <taxon>Desulfosalsimonadaceae</taxon>
        <taxon>Desulfosalsimonas</taxon>
    </lineage>
</organism>
<protein>
    <recommendedName>
        <fullName evidence="3 10">Quinolinate synthase</fullName>
        <ecNumber evidence="3 10">2.5.1.72</ecNumber>
    </recommendedName>
</protein>
<dbReference type="SUPFAM" id="SSF142754">
    <property type="entry name" value="NadA-like"/>
    <property type="match status" value="1"/>
</dbReference>
<comment type="cofactor">
    <cofactor evidence="1">
        <name>[4Fe-4S] cluster</name>
        <dbReference type="ChEBI" id="CHEBI:49883"/>
    </cofactor>
</comment>
<proteinExistence type="predicted"/>
<evidence type="ECO:0000256" key="7">
    <source>
        <dbReference type="ARBA" id="ARBA00022723"/>
    </source>
</evidence>
<keyword evidence="6 11" id="KW-0808">Transferase</keyword>
<dbReference type="AlphaFoldDB" id="A0A7W0C5Y4"/>
<keyword evidence="12" id="KW-1185">Reference proteome</keyword>
<dbReference type="NCBIfam" id="NF006878">
    <property type="entry name" value="PRK09375.1-2"/>
    <property type="match status" value="1"/>
</dbReference>
<evidence type="ECO:0000256" key="9">
    <source>
        <dbReference type="ARBA" id="ARBA00023014"/>
    </source>
</evidence>
<dbReference type="UniPathway" id="UPA00253">
    <property type="reaction ID" value="UER00327"/>
</dbReference>
<dbReference type="GO" id="GO:0034628">
    <property type="term" value="P:'de novo' NAD+ biosynthetic process from L-aspartate"/>
    <property type="evidence" value="ECO:0007669"/>
    <property type="project" value="TreeGrafter"/>
</dbReference>
<evidence type="ECO:0000256" key="3">
    <source>
        <dbReference type="ARBA" id="ARBA00012669"/>
    </source>
</evidence>
<dbReference type="EC" id="2.5.1.72" evidence="3 10"/>
<evidence type="ECO:0000256" key="1">
    <source>
        <dbReference type="ARBA" id="ARBA00001966"/>
    </source>
</evidence>
<evidence type="ECO:0000256" key="10">
    <source>
        <dbReference type="NCBIfam" id="TIGR00550"/>
    </source>
</evidence>
<dbReference type="EMBL" id="JACDUS010000001">
    <property type="protein sequence ID" value="MBA2879789.1"/>
    <property type="molecule type" value="Genomic_DNA"/>
</dbReference>
<keyword evidence="8" id="KW-0408">Iron</keyword>
<keyword evidence="5" id="KW-0662">Pyridine nucleotide biosynthesis</keyword>
<dbReference type="NCBIfam" id="TIGR00550">
    <property type="entry name" value="nadA"/>
    <property type="match status" value="1"/>
</dbReference>
<dbReference type="GO" id="GO:0051539">
    <property type="term" value="F:4 iron, 4 sulfur cluster binding"/>
    <property type="evidence" value="ECO:0007669"/>
    <property type="project" value="UniProtKB-KW"/>
</dbReference>
<dbReference type="InterPro" id="IPR003473">
    <property type="entry name" value="NadA"/>
</dbReference>
<dbReference type="GO" id="GO:0046872">
    <property type="term" value="F:metal ion binding"/>
    <property type="evidence" value="ECO:0007669"/>
    <property type="project" value="UniProtKB-KW"/>
</dbReference>
<evidence type="ECO:0000313" key="11">
    <source>
        <dbReference type="EMBL" id="MBA2879789.1"/>
    </source>
</evidence>
<comment type="pathway">
    <text evidence="2">Cofactor biosynthesis; NAD(+) biosynthesis; quinolinate from iminoaspartate: step 1/1.</text>
</comment>
<dbReference type="Gene3D" id="3.40.50.10800">
    <property type="entry name" value="NadA-like"/>
    <property type="match status" value="3"/>
</dbReference>
<gene>
    <name evidence="11" type="ORF">HNR65_000096</name>
</gene>
<evidence type="ECO:0000256" key="4">
    <source>
        <dbReference type="ARBA" id="ARBA00022485"/>
    </source>
</evidence>
<evidence type="ECO:0000313" key="12">
    <source>
        <dbReference type="Proteomes" id="UP000525298"/>
    </source>
</evidence>
<keyword evidence="9" id="KW-0411">Iron-sulfur</keyword>
<dbReference type="Pfam" id="PF02445">
    <property type="entry name" value="NadA"/>
    <property type="match status" value="1"/>
</dbReference>
<dbReference type="GO" id="GO:0008987">
    <property type="term" value="F:quinolinate synthetase A activity"/>
    <property type="evidence" value="ECO:0007669"/>
    <property type="project" value="UniProtKB-UniRule"/>
</dbReference>
<name>A0A7W0C5Y4_9BACT</name>